<name>Q7U5M9_PARMW</name>
<dbReference type="Gene3D" id="3.40.50.150">
    <property type="entry name" value="Vaccinia Virus protein VP39"/>
    <property type="match status" value="1"/>
</dbReference>
<evidence type="ECO:0000313" key="6">
    <source>
        <dbReference type="Proteomes" id="UP000001422"/>
    </source>
</evidence>
<dbReference type="SUPFAM" id="SSF53335">
    <property type="entry name" value="S-adenosyl-L-methionine-dependent methyltransferases"/>
    <property type="match status" value="1"/>
</dbReference>
<dbReference type="HOGENOM" id="CLU_037990_0_0_3"/>
<organism evidence="5 6">
    <name type="scientific">Parasynechococcus marenigrum (strain WH8102)</name>
    <dbReference type="NCBI Taxonomy" id="84588"/>
    <lineage>
        <taxon>Bacteria</taxon>
        <taxon>Bacillati</taxon>
        <taxon>Cyanobacteriota</taxon>
        <taxon>Cyanophyceae</taxon>
        <taxon>Synechococcales</taxon>
        <taxon>Prochlorococcaceae</taxon>
        <taxon>Parasynechococcus</taxon>
        <taxon>Parasynechococcus marenigrum</taxon>
    </lineage>
</organism>
<dbReference type="EMBL" id="BX569693">
    <property type="protein sequence ID" value="CAE08189.1"/>
    <property type="molecule type" value="Genomic_DNA"/>
</dbReference>
<dbReference type="PROSITE" id="PS01183">
    <property type="entry name" value="UBIE_1"/>
    <property type="match status" value="1"/>
</dbReference>
<gene>
    <name evidence="4" type="primary">menG</name>
    <name evidence="5" type="ordered locus">SYNW1674</name>
</gene>
<dbReference type="PANTHER" id="PTHR43591">
    <property type="entry name" value="METHYLTRANSFERASE"/>
    <property type="match status" value="1"/>
</dbReference>
<dbReference type="AlphaFoldDB" id="Q7U5M9"/>
<dbReference type="NCBIfam" id="NF001244">
    <property type="entry name" value="PRK00216.1-5"/>
    <property type="match status" value="1"/>
</dbReference>
<dbReference type="GO" id="GO:0052624">
    <property type="term" value="F:2-phytyl-1,4-naphthoquinone methyltransferase activity"/>
    <property type="evidence" value="ECO:0007669"/>
    <property type="project" value="UniProtKB-EC"/>
</dbReference>
<comment type="catalytic activity">
    <reaction evidence="4">
        <text>demethylphylloquinol + S-adenosyl-L-methionine = phylloquinol + S-adenosyl-L-homocysteine + H(+)</text>
        <dbReference type="Rhea" id="RHEA:40551"/>
        <dbReference type="ChEBI" id="CHEBI:15378"/>
        <dbReference type="ChEBI" id="CHEBI:28433"/>
        <dbReference type="ChEBI" id="CHEBI:57856"/>
        <dbReference type="ChEBI" id="CHEBI:59789"/>
        <dbReference type="ChEBI" id="CHEBI:87844"/>
        <dbReference type="EC" id="2.1.1.329"/>
    </reaction>
</comment>
<protein>
    <recommendedName>
        <fullName evidence="4">2-phytyl-1,4-naphtoquinone methyltransferase</fullName>
        <ecNumber evidence="4">2.1.1.329</ecNumber>
    </recommendedName>
    <alternativeName>
        <fullName evidence="4">Demethylphylloquinone methyltransferase</fullName>
    </alternativeName>
</protein>
<dbReference type="KEGG" id="syw:SYNW1674"/>
<dbReference type="HAMAP" id="MF_01813">
    <property type="entry name" value="MenG_UbiE_methyltr"/>
    <property type="match status" value="1"/>
</dbReference>
<dbReference type="Proteomes" id="UP000001422">
    <property type="component" value="Chromosome"/>
</dbReference>
<dbReference type="GO" id="GO:0032259">
    <property type="term" value="P:methylation"/>
    <property type="evidence" value="ECO:0007669"/>
    <property type="project" value="UniProtKB-KW"/>
</dbReference>
<reference evidence="5 6" key="1">
    <citation type="journal article" date="2003" name="Nature">
        <title>The genome of a motile marine Synechococcus.</title>
        <authorList>
            <person name="Palenik B."/>
            <person name="Brahamsha B."/>
            <person name="Larimer F."/>
            <person name="Land M."/>
            <person name="Hauser L."/>
            <person name="Chain P."/>
            <person name="Lamerdin J."/>
            <person name="Regala W."/>
            <person name="Allen E.A."/>
            <person name="McCarren J."/>
            <person name="Paulsen I."/>
            <person name="Dufresne A."/>
            <person name="Partensky F."/>
            <person name="Webb E."/>
            <person name="Waterbury J."/>
        </authorList>
    </citation>
    <scope>NUCLEOTIDE SEQUENCE [LARGE SCALE GENOMIC DNA]</scope>
    <source>
        <strain evidence="5 6">WH8102</strain>
    </source>
</reference>
<keyword evidence="6" id="KW-1185">Reference proteome</keyword>
<accession>Q7U5M9</accession>
<evidence type="ECO:0000256" key="2">
    <source>
        <dbReference type="ARBA" id="ARBA00022679"/>
    </source>
</evidence>
<dbReference type="eggNOG" id="COG2226">
    <property type="taxonomic scope" value="Bacteria"/>
</dbReference>
<evidence type="ECO:0000313" key="5">
    <source>
        <dbReference type="EMBL" id="CAE08189.1"/>
    </source>
</evidence>
<dbReference type="RefSeq" id="WP_011128536.1">
    <property type="nucleotide sequence ID" value="NC_005070.1"/>
</dbReference>
<evidence type="ECO:0000256" key="4">
    <source>
        <dbReference type="HAMAP-Rule" id="MF_01982"/>
    </source>
</evidence>
<proteinExistence type="inferred from homology"/>
<dbReference type="InterPro" id="IPR004033">
    <property type="entry name" value="UbiE/COQ5_MeTrFase"/>
</dbReference>
<dbReference type="Pfam" id="PF01209">
    <property type="entry name" value="Ubie_methyltran"/>
    <property type="match status" value="1"/>
</dbReference>
<dbReference type="PROSITE" id="PS51608">
    <property type="entry name" value="SAM_MT_UBIE"/>
    <property type="match status" value="1"/>
</dbReference>
<comment type="function">
    <text evidence="4">Methyltransferase required for the conversion of 2-phytyl-1,4-beta-naphthoquinol to phylloquinol.</text>
</comment>
<dbReference type="InterPro" id="IPR023576">
    <property type="entry name" value="UbiE/COQ5_MeTrFase_CS"/>
</dbReference>
<dbReference type="PANTHER" id="PTHR43591:SF24">
    <property type="entry name" value="2-METHOXY-6-POLYPRENYL-1,4-BENZOQUINOL METHYLASE, MITOCHONDRIAL"/>
    <property type="match status" value="1"/>
</dbReference>
<dbReference type="InterPro" id="IPR032904">
    <property type="entry name" value="MenG"/>
</dbReference>
<keyword evidence="2 4" id="KW-0808">Transferase</keyword>
<dbReference type="HAMAP" id="MF_01982">
    <property type="entry name" value="MenG_phylloquinone_subfam"/>
    <property type="match status" value="1"/>
</dbReference>
<dbReference type="NCBIfam" id="TIGR01934">
    <property type="entry name" value="MenG_MenH_UbiE"/>
    <property type="match status" value="1"/>
</dbReference>
<evidence type="ECO:0000256" key="3">
    <source>
        <dbReference type="ARBA" id="ARBA00022691"/>
    </source>
</evidence>
<sequence>MKPGDPAAVEQLFDSVASRYDQLNDLLSLGLHRQWKRQLQCLLRPAAGETWLDLCCGTGDLALELARRVRPGGSVLGLDAAAAPLELARHRQSRQPWLNVVFQQGDALSTGLPDASADGIVMAYGLRNLADPVVGLKEMARLLKPGRLAGVLDFNRLTTAGPAADFQRFYLRRLVVPVASAAGLKEEYAYLEESLKRFPDGTAQERLALEAGFAEARHHTLVAGQMGMLLLKR</sequence>
<dbReference type="EC" id="2.1.1.329" evidence="4"/>
<dbReference type="CDD" id="cd02440">
    <property type="entry name" value="AdoMet_MTases"/>
    <property type="match status" value="1"/>
</dbReference>
<dbReference type="GO" id="GO:0042372">
    <property type="term" value="P:phylloquinone biosynthetic process"/>
    <property type="evidence" value="ECO:0007669"/>
    <property type="project" value="UniProtKB-UniRule"/>
</dbReference>
<comment type="pathway">
    <text evidence="4">Cofactor biosynthesis; phylloquinone biosynthesis.</text>
</comment>
<dbReference type="STRING" id="84588.SYNW1674"/>
<dbReference type="UniPathway" id="UPA00995"/>
<dbReference type="InterPro" id="IPR029063">
    <property type="entry name" value="SAM-dependent_MTases_sf"/>
</dbReference>
<keyword evidence="1 4" id="KW-0489">Methyltransferase</keyword>
<evidence type="ECO:0000256" key="1">
    <source>
        <dbReference type="ARBA" id="ARBA00022603"/>
    </source>
</evidence>
<comment type="similarity">
    <text evidence="4">Belongs to the class I-like SAM-binding methyltransferase superfamily. MenG/UbiE family.</text>
</comment>
<keyword evidence="3 4" id="KW-0949">S-adenosyl-L-methionine</keyword>